<accession>A0A9D1KNA3</accession>
<dbReference type="AlphaFoldDB" id="A0A9D1KNA3"/>
<dbReference type="InterPro" id="IPR003439">
    <property type="entry name" value="ABC_transporter-like_ATP-bd"/>
</dbReference>
<dbReference type="SUPFAM" id="SSF90123">
    <property type="entry name" value="ABC transporter transmembrane region"/>
    <property type="match status" value="1"/>
</dbReference>
<comment type="subcellular location">
    <subcellularLocation>
        <location evidence="1">Cell membrane</location>
        <topology evidence="1">Multi-pass membrane protein</topology>
    </subcellularLocation>
</comment>
<proteinExistence type="predicted"/>
<organism evidence="10 11">
    <name type="scientific">Candidatus Avipropionibacterium avicola</name>
    <dbReference type="NCBI Taxonomy" id="2840701"/>
    <lineage>
        <taxon>Bacteria</taxon>
        <taxon>Bacillati</taxon>
        <taxon>Actinomycetota</taxon>
        <taxon>Actinomycetes</taxon>
        <taxon>Propionibacteriales</taxon>
        <taxon>Propionibacteriaceae</taxon>
        <taxon>Propionibacteriaceae incertae sedis</taxon>
        <taxon>Candidatus Avipropionibacterium</taxon>
    </lineage>
</organism>
<feature type="domain" description="ABC transmembrane type-1" evidence="9">
    <location>
        <begin position="39"/>
        <end position="320"/>
    </location>
</feature>
<dbReference type="PANTHER" id="PTHR24221:SF654">
    <property type="entry name" value="ATP-BINDING CASSETTE SUB-FAMILY B MEMBER 6"/>
    <property type="match status" value="1"/>
</dbReference>
<dbReference type="PROSITE" id="PS00211">
    <property type="entry name" value="ABC_TRANSPORTER_1"/>
    <property type="match status" value="1"/>
</dbReference>
<dbReference type="Gene3D" id="1.20.1560.10">
    <property type="entry name" value="ABC transporter type 1, transmembrane domain"/>
    <property type="match status" value="1"/>
</dbReference>
<dbReference type="Gene3D" id="3.40.50.300">
    <property type="entry name" value="P-loop containing nucleotide triphosphate hydrolases"/>
    <property type="match status" value="1"/>
</dbReference>
<reference evidence="10" key="2">
    <citation type="journal article" date="2021" name="PeerJ">
        <title>Extensive microbial diversity within the chicken gut microbiome revealed by metagenomics and culture.</title>
        <authorList>
            <person name="Gilroy R."/>
            <person name="Ravi A."/>
            <person name="Getino M."/>
            <person name="Pursley I."/>
            <person name="Horton D.L."/>
            <person name="Alikhan N.F."/>
            <person name="Baker D."/>
            <person name="Gharbi K."/>
            <person name="Hall N."/>
            <person name="Watson M."/>
            <person name="Adriaenssens E.M."/>
            <person name="Foster-Nyarko E."/>
            <person name="Jarju S."/>
            <person name="Secka A."/>
            <person name="Antonio M."/>
            <person name="Oren A."/>
            <person name="Chaudhuri R.R."/>
            <person name="La Ragione R."/>
            <person name="Hildebrand F."/>
            <person name="Pallen M.J."/>
        </authorList>
    </citation>
    <scope>NUCLEOTIDE SEQUENCE</scope>
    <source>
        <strain evidence="10">ChiGjej1B1-24693</strain>
    </source>
</reference>
<dbReference type="PROSITE" id="PS50893">
    <property type="entry name" value="ABC_TRANSPORTER_2"/>
    <property type="match status" value="1"/>
</dbReference>
<dbReference type="Proteomes" id="UP000886842">
    <property type="component" value="Unassembled WGS sequence"/>
</dbReference>
<evidence type="ECO:0000256" key="7">
    <source>
        <dbReference type="SAM" id="Phobius"/>
    </source>
</evidence>
<dbReference type="EMBL" id="DVLP01000246">
    <property type="protein sequence ID" value="HIT75572.1"/>
    <property type="molecule type" value="Genomic_DNA"/>
</dbReference>
<feature type="domain" description="ABC transporter" evidence="8">
    <location>
        <begin position="356"/>
        <end position="602"/>
    </location>
</feature>
<keyword evidence="4 10" id="KW-0067">ATP-binding</keyword>
<dbReference type="GO" id="GO:0005524">
    <property type="term" value="F:ATP binding"/>
    <property type="evidence" value="ECO:0007669"/>
    <property type="project" value="UniProtKB-KW"/>
</dbReference>
<evidence type="ECO:0000259" key="8">
    <source>
        <dbReference type="PROSITE" id="PS50893"/>
    </source>
</evidence>
<comment type="caution">
    <text evidence="10">The sequence shown here is derived from an EMBL/GenBank/DDBJ whole genome shotgun (WGS) entry which is preliminary data.</text>
</comment>
<feature type="transmembrane region" description="Helical" evidence="7">
    <location>
        <begin position="260"/>
        <end position="281"/>
    </location>
</feature>
<gene>
    <name evidence="10" type="ORF">IAA98_08305</name>
</gene>
<dbReference type="GO" id="GO:0016887">
    <property type="term" value="F:ATP hydrolysis activity"/>
    <property type="evidence" value="ECO:0007669"/>
    <property type="project" value="InterPro"/>
</dbReference>
<protein>
    <submittedName>
        <fullName evidence="10">ABC transporter ATP-binding protein</fullName>
    </submittedName>
</protein>
<dbReference type="InterPro" id="IPR036640">
    <property type="entry name" value="ABC1_TM_sf"/>
</dbReference>
<evidence type="ECO:0000256" key="4">
    <source>
        <dbReference type="ARBA" id="ARBA00022840"/>
    </source>
</evidence>
<dbReference type="GO" id="GO:0005886">
    <property type="term" value="C:plasma membrane"/>
    <property type="evidence" value="ECO:0007669"/>
    <property type="project" value="UniProtKB-SubCell"/>
</dbReference>
<dbReference type="InterPro" id="IPR017871">
    <property type="entry name" value="ABC_transporter-like_CS"/>
</dbReference>
<dbReference type="PANTHER" id="PTHR24221">
    <property type="entry name" value="ATP-BINDING CASSETTE SUB-FAMILY B"/>
    <property type="match status" value="1"/>
</dbReference>
<evidence type="ECO:0000256" key="2">
    <source>
        <dbReference type="ARBA" id="ARBA00022692"/>
    </source>
</evidence>
<name>A0A9D1KNA3_9ACTN</name>
<keyword evidence="5 7" id="KW-1133">Transmembrane helix</keyword>
<evidence type="ECO:0000256" key="1">
    <source>
        <dbReference type="ARBA" id="ARBA00004651"/>
    </source>
</evidence>
<keyword evidence="2 7" id="KW-0812">Transmembrane</keyword>
<sequence length="609" mass="64827">MAEAKQQAQTGSTLGLRRTVSLMAMVWGRSLREAPGATLLTLAEALGKITGALQPLCYGWMVTGIVQAEPSWFIAAVVLLVASASLNHILQMVGTTARVRQRERIGHSFDLEIAELSARIATLDHLEAPAYLDKLQALRDDSVALGNSLNATINFVNNLAWAIAAVWVAAAADPRMLLLIVVGIPPLLVQPTQIRWARQVEEAAAPWSRLTRSLLSTTARLDAGAEVRVFGLGPVLLRRLAGAADRWRTPATRLETKQGLIEAGLGLLYFAAALTVVGWILSDTLVGRVGPGAFATAVASVAAMQKLAQVLVVWVDMLARSIRAAERYHWLLDHARAVAEQTSDPVPVPQRLERGIDLVDVGFGYPGSESSTLEHVSLHLPAGSVVAIVGENGAGKSTLVKLLAGLYRPSSGQIMVDGVDLATIEPTQWSERLSGAFQDHVDLELTVQQGVGAGDLARIDDPQAVSAALDRSGTGSLAEAWPQGLGTQLGTAWQGGVELSGGQWQRIALARAMMRPEPLLLLLDEPTSALDAAAENELFERQAAAARATSSLGGITVLVTHRFSTVAAADLVVVLDRGRISEVGSHDELMAADGTYAELYRIQAVGYRD</sequence>
<evidence type="ECO:0000256" key="3">
    <source>
        <dbReference type="ARBA" id="ARBA00022741"/>
    </source>
</evidence>
<evidence type="ECO:0000256" key="5">
    <source>
        <dbReference type="ARBA" id="ARBA00022989"/>
    </source>
</evidence>
<keyword evidence="6 7" id="KW-0472">Membrane</keyword>
<dbReference type="InterPro" id="IPR027417">
    <property type="entry name" value="P-loop_NTPase"/>
</dbReference>
<evidence type="ECO:0000313" key="11">
    <source>
        <dbReference type="Proteomes" id="UP000886842"/>
    </source>
</evidence>
<evidence type="ECO:0000259" key="9">
    <source>
        <dbReference type="PROSITE" id="PS50929"/>
    </source>
</evidence>
<dbReference type="SUPFAM" id="SSF52540">
    <property type="entry name" value="P-loop containing nucleoside triphosphate hydrolases"/>
    <property type="match status" value="1"/>
</dbReference>
<dbReference type="InterPro" id="IPR039421">
    <property type="entry name" value="Type_1_exporter"/>
</dbReference>
<dbReference type="SMART" id="SM00382">
    <property type="entry name" value="AAA"/>
    <property type="match status" value="1"/>
</dbReference>
<evidence type="ECO:0000256" key="6">
    <source>
        <dbReference type="ARBA" id="ARBA00023136"/>
    </source>
</evidence>
<dbReference type="Pfam" id="PF00005">
    <property type="entry name" value="ABC_tran"/>
    <property type="match status" value="1"/>
</dbReference>
<evidence type="ECO:0000313" key="10">
    <source>
        <dbReference type="EMBL" id="HIT75572.1"/>
    </source>
</evidence>
<dbReference type="InterPro" id="IPR011527">
    <property type="entry name" value="ABC1_TM_dom"/>
</dbReference>
<dbReference type="InterPro" id="IPR003593">
    <property type="entry name" value="AAA+_ATPase"/>
</dbReference>
<keyword evidence="3" id="KW-0547">Nucleotide-binding</keyword>
<feature type="transmembrane region" description="Helical" evidence="7">
    <location>
        <begin position="71"/>
        <end position="90"/>
    </location>
</feature>
<reference evidence="10" key="1">
    <citation type="submission" date="2020-10" db="EMBL/GenBank/DDBJ databases">
        <authorList>
            <person name="Gilroy R."/>
        </authorList>
    </citation>
    <scope>NUCLEOTIDE SEQUENCE</scope>
    <source>
        <strain evidence="10">ChiGjej1B1-24693</strain>
    </source>
</reference>
<dbReference type="GO" id="GO:0140359">
    <property type="term" value="F:ABC-type transporter activity"/>
    <property type="evidence" value="ECO:0007669"/>
    <property type="project" value="InterPro"/>
</dbReference>
<dbReference type="PROSITE" id="PS50929">
    <property type="entry name" value="ABC_TM1F"/>
    <property type="match status" value="1"/>
</dbReference>
<dbReference type="GO" id="GO:0034040">
    <property type="term" value="F:ATPase-coupled lipid transmembrane transporter activity"/>
    <property type="evidence" value="ECO:0007669"/>
    <property type="project" value="TreeGrafter"/>
</dbReference>